<dbReference type="InterPro" id="IPR019826">
    <property type="entry name" value="Carboxylesterase_B_AS"/>
</dbReference>
<evidence type="ECO:0000259" key="4">
    <source>
        <dbReference type="Pfam" id="PF00135"/>
    </source>
</evidence>
<dbReference type="EC" id="3.1.1.-" evidence="3"/>
<comment type="caution">
    <text evidence="5">The sequence shown here is derived from an EMBL/GenBank/DDBJ whole genome shotgun (WGS) entry which is preliminary data.</text>
</comment>
<evidence type="ECO:0000313" key="5">
    <source>
        <dbReference type="EMBL" id="MFC5820294.1"/>
    </source>
</evidence>
<evidence type="ECO:0000313" key="6">
    <source>
        <dbReference type="Proteomes" id="UP001596096"/>
    </source>
</evidence>
<proteinExistence type="inferred from homology"/>
<dbReference type="Pfam" id="PF00135">
    <property type="entry name" value="COesterase"/>
    <property type="match status" value="1"/>
</dbReference>
<gene>
    <name evidence="5" type="ORF">ACFPUY_34785</name>
</gene>
<dbReference type="Gene3D" id="3.40.50.1820">
    <property type="entry name" value="alpha/beta hydrolase"/>
    <property type="match status" value="1"/>
</dbReference>
<dbReference type="SUPFAM" id="SSF53474">
    <property type="entry name" value="alpha/beta-Hydrolases"/>
    <property type="match status" value="1"/>
</dbReference>
<dbReference type="InterPro" id="IPR050654">
    <property type="entry name" value="AChE-related_enzymes"/>
</dbReference>
<evidence type="ECO:0000256" key="3">
    <source>
        <dbReference type="RuleBase" id="RU361235"/>
    </source>
</evidence>
<sequence length="169" mass="18093">MPRSPRARSRRSRSTSSAAIPGDECLNLNVWTPGVDDGARPVMVWIHGGSLRNGSSSMPLYDGHAFARDGVVLVSINYRLGVEGFGVFPDAPDNRGLLDQVAALEWVRDNIAAFGGDPGNVTVFGESAGAISIGALLTSPRAKRLFHRAIMQSGPRTRPRARRPARSSS</sequence>
<evidence type="ECO:0000256" key="1">
    <source>
        <dbReference type="ARBA" id="ARBA00005964"/>
    </source>
</evidence>
<dbReference type="RefSeq" id="WP_308248969.1">
    <property type="nucleotide sequence ID" value="NZ_JAHKRN010000016.1"/>
</dbReference>
<dbReference type="Proteomes" id="UP001596096">
    <property type="component" value="Unassembled WGS sequence"/>
</dbReference>
<dbReference type="PANTHER" id="PTHR43918">
    <property type="entry name" value="ACETYLCHOLINESTERASE"/>
    <property type="match status" value="1"/>
</dbReference>
<dbReference type="PROSITE" id="PS00122">
    <property type="entry name" value="CARBOXYLESTERASE_B_1"/>
    <property type="match status" value="1"/>
</dbReference>
<dbReference type="InterPro" id="IPR029058">
    <property type="entry name" value="AB_hydrolase_fold"/>
</dbReference>
<evidence type="ECO:0000256" key="2">
    <source>
        <dbReference type="ARBA" id="ARBA00022801"/>
    </source>
</evidence>
<feature type="domain" description="Carboxylesterase type B" evidence="4">
    <location>
        <begin position="18"/>
        <end position="161"/>
    </location>
</feature>
<keyword evidence="6" id="KW-1185">Reference proteome</keyword>
<keyword evidence="2 3" id="KW-0378">Hydrolase</keyword>
<reference evidence="6" key="1">
    <citation type="journal article" date="2019" name="Int. J. Syst. Evol. Microbiol.">
        <title>The Global Catalogue of Microorganisms (GCM) 10K type strain sequencing project: providing services to taxonomists for standard genome sequencing and annotation.</title>
        <authorList>
            <consortium name="The Broad Institute Genomics Platform"/>
            <consortium name="The Broad Institute Genome Sequencing Center for Infectious Disease"/>
            <person name="Wu L."/>
            <person name="Ma J."/>
        </authorList>
    </citation>
    <scope>NUCLEOTIDE SEQUENCE [LARGE SCALE GENOMIC DNA]</scope>
    <source>
        <strain evidence="6">CGMCC 4.7106</strain>
    </source>
</reference>
<comment type="similarity">
    <text evidence="1 3">Belongs to the type-B carboxylesterase/lipase family.</text>
</comment>
<dbReference type="EMBL" id="JBHSNW010000024">
    <property type="protein sequence ID" value="MFC5820294.1"/>
    <property type="molecule type" value="Genomic_DNA"/>
</dbReference>
<protein>
    <recommendedName>
        <fullName evidence="3">Carboxylic ester hydrolase</fullName>
        <ecNumber evidence="3">3.1.1.-</ecNumber>
    </recommendedName>
</protein>
<dbReference type="PANTHER" id="PTHR43918:SF4">
    <property type="entry name" value="CARBOXYLIC ESTER HYDROLASE"/>
    <property type="match status" value="1"/>
</dbReference>
<dbReference type="InterPro" id="IPR002018">
    <property type="entry name" value="CarbesteraseB"/>
</dbReference>
<accession>A0ABW1C3U6</accession>
<organism evidence="5 6">
    <name type="scientific">Nonomuraea harbinensis</name>
    <dbReference type="NCBI Taxonomy" id="1286938"/>
    <lineage>
        <taxon>Bacteria</taxon>
        <taxon>Bacillati</taxon>
        <taxon>Actinomycetota</taxon>
        <taxon>Actinomycetes</taxon>
        <taxon>Streptosporangiales</taxon>
        <taxon>Streptosporangiaceae</taxon>
        <taxon>Nonomuraea</taxon>
    </lineage>
</organism>
<name>A0ABW1C3U6_9ACTN</name>